<dbReference type="PROSITE" id="PS00211">
    <property type="entry name" value="ABC_TRANSPORTER_1"/>
    <property type="match status" value="1"/>
</dbReference>
<sequence>MTKTQLELKDVAVNVVAGHEVKNLLEHINLTLNQGDFATVIGTNGAGKSTMFNAIAGDLEITHGTIELAGERVDRESPEKRARLIARVFQDPKMGTAPRMTVAENLALASHRGERLGLQSRALRAQMGHFKDIAGLAPNGLDEALNKPTEELSGGQRQALSLLMATMRNPELLMLDEHTAALDPHTSAAVMELTEQIVADNHLTCLMVTHQMDDALNYGNRLIVVDAGHIVADYSGEEKQGLSRADLLQYFA</sequence>
<organism evidence="8 9">
    <name type="scientific">Lacticaseibacillus pantheris DSM 15945 = JCM 12539 = NBRC 106106</name>
    <dbReference type="NCBI Taxonomy" id="1423783"/>
    <lineage>
        <taxon>Bacteria</taxon>
        <taxon>Bacillati</taxon>
        <taxon>Bacillota</taxon>
        <taxon>Bacilli</taxon>
        <taxon>Lactobacillales</taxon>
        <taxon>Lactobacillaceae</taxon>
        <taxon>Lacticaseibacillus</taxon>
    </lineage>
</organism>
<evidence type="ECO:0000256" key="3">
    <source>
        <dbReference type="ARBA" id="ARBA00022475"/>
    </source>
</evidence>
<dbReference type="AlphaFoldDB" id="A0A0R1U692"/>
<keyword evidence="4" id="KW-0547">Nucleotide-binding</keyword>
<dbReference type="GO" id="GO:0005524">
    <property type="term" value="F:ATP binding"/>
    <property type="evidence" value="ECO:0007669"/>
    <property type="project" value="UniProtKB-KW"/>
</dbReference>
<evidence type="ECO:0000256" key="1">
    <source>
        <dbReference type="ARBA" id="ARBA00004202"/>
    </source>
</evidence>
<dbReference type="STRING" id="1423783.FC50_GL000763"/>
<feature type="domain" description="ABC transporter" evidence="7">
    <location>
        <begin position="6"/>
        <end position="252"/>
    </location>
</feature>
<dbReference type="SMART" id="SM00382">
    <property type="entry name" value="AAA"/>
    <property type="match status" value="1"/>
</dbReference>
<dbReference type="Gene3D" id="3.40.50.300">
    <property type="entry name" value="P-loop containing nucleotide triphosphate hydrolases"/>
    <property type="match status" value="1"/>
</dbReference>
<comment type="caution">
    <text evidence="8">The sequence shown here is derived from an EMBL/GenBank/DDBJ whole genome shotgun (WGS) entry which is preliminary data.</text>
</comment>
<accession>A0A0R1U692</accession>
<evidence type="ECO:0000256" key="4">
    <source>
        <dbReference type="ARBA" id="ARBA00022741"/>
    </source>
</evidence>
<dbReference type="RefSeq" id="WP_054648719.1">
    <property type="nucleotide sequence ID" value="NZ_AZFJ01000044.1"/>
</dbReference>
<dbReference type="InterPro" id="IPR017871">
    <property type="entry name" value="ABC_transporter-like_CS"/>
</dbReference>
<evidence type="ECO:0000259" key="7">
    <source>
        <dbReference type="PROSITE" id="PS50893"/>
    </source>
</evidence>
<evidence type="ECO:0000313" key="9">
    <source>
        <dbReference type="Proteomes" id="UP000051922"/>
    </source>
</evidence>
<evidence type="ECO:0000313" key="8">
    <source>
        <dbReference type="EMBL" id="KRL86514.1"/>
    </source>
</evidence>
<dbReference type="PANTHER" id="PTHR42788:SF7">
    <property type="entry name" value="NITRATE ABC TRANSPORTER ATP-BINDING PROTEIN"/>
    <property type="match status" value="1"/>
</dbReference>
<keyword evidence="2" id="KW-0813">Transport</keyword>
<dbReference type="OrthoDB" id="9776369at2"/>
<dbReference type="GO" id="GO:0005886">
    <property type="term" value="C:plasma membrane"/>
    <property type="evidence" value="ECO:0007669"/>
    <property type="project" value="UniProtKB-SubCell"/>
</dbReference>
<reference evidence="8 9" key="1">
    <citation type="journal article" date="2015" name="Genome Announc.">
        <title>Expanding the biotechnology potential of lactobacilli through comparative genomics of 213 strains and associated genera.</title>
        <authorList>
            <person name="Sun Z."/>
            <person name="Harris H.M."/>
            <person name="McCann A."/>
            <person name="Guo C."/>
            <person name="Argimon S."/>
            <person name="Zhang W."/>
            <person name="Yang X."/>
            <person name="Jeffery I.B."/>
            <person name="Cooney J.C."/>
            <person name="Kagawa T.F."/>
            <person name="Liu W."/>
            <person name="Song Y."/>
            <person name="Salvetti E."/>
            <person name="Wrobel A."/>
            <person name="Rasinkangas P."/>
            <person name="Parkhill J."/>
            <person name="Rea M.C."/>
            <person name="O'Sullivan O."/>
            <person name="Ritari J."/>
            <person name="Douillard F.P."/>
            <person name="Paul Ross R."/>
            <person name="Yang R."/>
            <person name="Briner A.E."/>
            <person name="Felis G.E."/>
            <person name="de Vos W.M."/>
            <person name="Barrangou R."/>
            <person name="Klaenhammer T.R."/>
            <person name="Caufield P.W."/>
            <person name="Cui Y."/>
            <person name="Zhang H."/>
            <person name="O'Toole P.W."/>
        </authorList>
    </citation>
    <scope>NUCLEOTIDE SEQUENCE [LARGE SCALE GENOMIC DNA]</scope>
    <source>
        <strain evidence="8 9">DSM 15945</strain>
    </source>
</reference>
<name>A0A0R1U692_9LACO</name>
<comment type="subcellular location">
    <subcellularLocation>
        <location evidence="1">Cell membrane</location>
        <topology evidence="1">Peripheral membrane protein</topology>
    </subcellularLocation>
</comment>
<dbReference type="InterPro" id="IPR050166">
    <property type="entry name" value="ABC_transporter_ATP-bind"/>
</dbReference>
<dbReference type="PANTHER" id="PTHR42788">
    <property type="entry name" value="TAURINE IMPORT ATP-BINDING PROTEIN-RELATED"/>
    <property type="match status" value="1"/>
</dbReference>
<dbReference type="Proteomes" id="UP000051922">
    <property type="component" value="Unassembled WGS sequence"/>
</dbReference>
<dbReference type="SUPFAM" id="SSF52540">
    <property type="entry name" value="P-loop containing nucleoside triphosphate hydrolases"/>
    <property type="match status" value="1"/>
</dbReference>
<proteinExistence type="predicted"/>
<dbReference type="InterPro" id="IPR027417">
    <property type="entry name" value="P-loop_NTPase"/>
</dbReference>
<evidence type="ECO:0000256" key="2">
    <source>
        <dbReference type="ARBA" id="ARBA00022448"/>
    </source>
</evidence>
<keyword evidence="5" id="KW-0067">ATP-binding</keyword>
<protein>
    <submittedName>
        <fullName evidence="8">ABC superfamily ATP binding cassette transporter, ABC protein</fullName>
    </submittedName>
</protein>
<keyword evidence="6" id="KW-0472">Membrane</keyword>
<dbReference type="PATRIC" id="fig|1423783.4.peg.791"/>
<dbReference type="InterPro" id="IPR003439">
    <property type="entry name" value="ABC_transporter-like_ATP-bd"/>
</dbReference>
<evidence type="ECO:0000256" key="6">
    <source>
        <dbReference type="ARBA" id="ARBA00023136"/>
    </source>
</evidence>
<dbReference type="Pfam" id="PF00005">
    <property type="entry name" value="ABC_tran"/>
    <property type="match status" value="1"/>
</dbReference>
<dbReference type="GO" id="GO:0016887">
    <property type="term" value="F:ATP hydrolysis activity"/>
    <property type="evidence" value="ECO:0007669"/>
    <property type="project" value="InterPro"/>
</dbReference>
<evidence type="ECO:0000256" key="5">
    <source>
        <dbReference type="ARBA" id="ARBA00022840"/>
    </source>
</evidence>
<dbReference type="EMBL" id="AZFJ01000044">
    <property type="protein sequence ID" value="KRL86514.1"/>
    <property type="molecule type" value="Genomic_DNA"/>
</dbReference>
<dbReference type="InterPro" id="IPR003593">
    <property type="entry name" value="AAA+_ATPase"/>
</dbReference>
<gene>
    <name evidence="8" type="ORF">FC50_GL000763</name>
</gene>
<dbReference type="PROSITE" id="PS50893">
    <property type="entry name" value="ABC_TRANSPORTER_2"/>
    <property type="match status" value="1"/>
</dbReference>
<keyword evidence="3" id="KW-1003">Cell membrane</keyword>
<keyword evidence="9" id="KW-1185">Reference proteome</keyword>